<comment type="caution">
    <text evidence="1">The sequence shown here is derived from an EMBL/GenBank/DDBJ whole genome shotgun (WGS) entry which is preliminary data.</text>
</comment>
<name>A0A484F4T5_9EURY</name>
<dbReference type="OrthoDB" id="129677at2157"/>
<organism evidence="1 2">
    <name type="scientific">Methanimicrococcus blatticola</name>
    <dbReference type="NCBI Taxonomy" id="91560"/>
    <lineage>
        <taxon>Archaea</taxon>
        <taxon>Methanobacteriati</taxon>
        <taxon>Methanobacteriota</taxon>
        <taxon>Stenosarchaea group</taxon>
        <taxon>Methanomicrobia</taxon>
        <taxon>Methanosarcinales</taxon>
        <taxon>Methanosarcinaceae</taxon>
        <taxon>Methanimicrococcus</taxon>
    </lineage>
</organism>
<evidence type="ECO:0000313" key="2">
    <source>
        <dbReference type="Proteomes" id="UP000294855"/>
    </source>
</evidence>
<proteinExistence type="predicted"/>
<protein>
    <submittedName>
        <fullName evidence="1">Uncharacterized protein</fullName>
    </submittedName>
</protein>
<dbReference type="Proteomes" id="UP000294855">
    <property type="component" value="Unassembled WGS sequence"/>
</dbReference>
<dbReference type="AlphaFoldDB" id="A0A484F4T5"/>
<dbReference type="EMBL" id="SNYS01000010">
    <property type="protein sequence ID" value="TDQ67797.1"/>
    <property type="molecule type" value="Genomic_DNA"/>
</dbReference>
<sequence>MKTYLQIWYNSDGSCSPPSEVNSRLMSLGFQLVRGPYDYVYEWDSSASLDDVLRLGDKTHLTLAGTGVLFKIETD</sequence>
<keyword evidence="2" id="KW-1185">Reference proteome</keyword>
<reference evidence="1 2" key="1">
    <citation type="submission" date="2019-03" db="EMBL/GenBank/DDBJ databases">
        <title>Genomic Encyclopedia of Type Strains, Phase IV (KMG-IV): sequencing the most valuable type-strain genomes for metagenomic binning, comparative biology and taxonomic classification.</title>
        <authorList>
            <person name="Goeker M."/>
        </authorList>
    </citation>
    <scope>NUCLEOTIDE SEQUENCE [LARGE SCALE GENOMIC DNA]</scope>
    <source>
        <strain evidence="1 2">DSM 13328</strain>
    </source>
</reference>
<accession>A0A484F4T5</accession>
<evidence type="ECO:0000313" key="1">
    <source>
        <dbReference type="EMBL" id="TDQ67797.1"/>
    </source>
</evidence>
<gene>
    <name evidence="1" type="ORF">C7391_1350</name>
</gene>
<dbReference type="RefSeq" id="WP_133517803.1">
    <property type="nucleotide sequence ID" value="NZ_JAHDUW010000001.1"/>
</dbReference>